<protein>
    <submittedName>
        <fullName evidence="2">Uncharacterized protein</fullName>
    </submittedName>
</protein>
<dbReference type="STRING" id="364199.SAMN04489858_1144"/>
<evidence type="ECO:0000256" key="1">
    <source>
        <dbReference type="SAM" id="SignalP"/>
    </source>
</evidence>
<proteinExistence type="predicted"/>
<evidence type="ECO:0000313" key="3">
    <source>
        <dbReference type="Proteomes" id="UP000199180"/>
    </source>
</evidence>
<keyword evidence="1" id="KW-0732">Signal</keyword>
<feature type="signal peptide" evidence="1">
    <location>
        <begin position="1"/>
        <end position="24"/>
    </location>
</feature>
<dbReference type="AlphaFoldDB" id="A0A1I0I2E0"/>
<sequence>MQKLIALVGFVTAALALPAAPATADPWTEIDLVTLPDLPDPSGRPGWYTAPDLPAIAEVPAHPEYGRLFALIPQGKRDERKRYRPSYVKRLGDSCILVETVILAGDYGELLASVAQNPPPQPLGTRHIWYAGPEPRVMQLAWLMRLMDGFDGMEAACPEIHRLFRTVDEEYNLVAAFLTGPGMPIHPIEKSVFLERVPPAPSPEPVVHAGAARQIADRLDVSGDVVAQFVKYAAALGIAEDEITRSIFSGAFVPDLDDLRLVLLTLGDVDCDAAFARLIEDPYATLGQVENFDCGIGETARPGAHHEAWNARFGTPADEDIFVLTSRLYYLMTRNRPDPRWVNQSWPEGAASDEAQELMAEVAL</sequence>
<organism evidence="2 3">
    <name type="scientific">Paracoccus homiensis</name>
    <dbReference type="NCBI Taxonomy" id="364199"/>
    <lineage>
        <taxon>Bacteria</taxon>
        <taxon>Pseudomonadati</taxon>
        <taxon>Pseudomonadota</taxon>
        <taxon>Alphaproteobacteria</taxon>
        <taxon>Rhodobacterales</taxon>
        <taxon>Paracoccaceae</taxon>
        <taxon>Paracoccus</taxon>
    </lineage>
</organism>
<gene>
    <name evidence="2" type="ORF">SAMN04489858_1144</name>
</gene>
<accession>A0A1I0I2E0</accession>
<name>A0A1I0I2E0_9RHOB</name>
<dbReference type="EMBL" id="FOHO01000014">
    <property type="protein sequence ID" value="SET90678.1"/>
    <property type="molecule type" value="Genomic_DNA"/>
</dbReference>
<evidence type="ECO:0000313" key="2">
    <source>
        <dbReference type="EMBL" id="SET90678.1"/>
    </source>
</evidence>
<dbReference type="Proteomes" id="UP000199180">
    <property type="component" value="Unassembled WGS sequence"/>
</dbReference>
<reference evidence="2 3" key="1">
    <citation type="submission" date="2016-10" db="EMBL/GenBank/DDBJ databases">
        <authorList>
            <person name="de Groot N.N."/>
        </authorList>
    </citation>
    <scope>NUCLEOTIDE SEQUENCE [LARGE SCALE GENOMIC DNA]</scope>
    <source>
        <strain evidence="2 3">DSM 17862</strain>
    </source>
</reference>
<feature type="chain" id="PRO_5011520450" evidence="1">
    <location>
        <begin position="25"/>
        <end position="364"/>
    </location>
</feature>
<keyword evidence="3" id="KW-1185">Reference proteome</keyword>
<dbReference type="RefSeq" id="WP_139206550.1">
    <property type="nucleotide sequence ID" value="NZ_FOHO01000014.1"/>
</dbReference>